<dbReference type="Proteomes" id="UP001152484">
    <property type="component" value="Unassembled WGS sequence"/>
</dbReference>
<dbReference type="PROSITE" id="PS50994">
    <property type="entry name" value="INTEGRASE"/>
    <property type="match status" value="1"/>
</dbReference>
<dbReference type="EMBL" id="CAMAPE010000004">
    <property type="protein sequence ID" value="CAH9062054.1"/>
    <property type="molecule type" value="Genomic_DNA"/>
</dbReference>
<dbReference type="PANTHER" id="PTHR42648">
    <property type="entry name" value="TRANSPOSASE, PUTATIVE-RELATED"/>
    <property type="match status" value="1"/>
</dbReference>
<dbReference type="InterPro" id="IPR039537">
    <property type="entry name" value="Retrotran_Ty1/copia-like"/>
</dbReference>
<evidence type="ECO:0000313" key="3">
    <source>
        <dbReference type="EMBL" id="CAH9062054.1"/>
    </source>
</evidence>
<keyword evidence="4" id="KW-1185">Reference proteome</keyword>
<reference evidence="3" key="1">
    <citation type="submission" date="2022-07" db="EMBL/GenBank/DDBJ databases">
        <authorList>
            <person name="Macas J."/>
            <person name="Novak P."/>
            <person name="Neumann P."/>
        </authorList>
    </citation>
    <scope>NUCLEOTIDE SEQUENCE</scope>
</reference>
<keyword evidence="1" id="KW-0812">Transmembrane</keyword>
<gene>
    <name evidence="3" type="ORF">CEURO_LOCUS1842</name>
</gene>
<evidence type="ECO:0000313" key="4">
    <source>
        <dbReference type="Proteomes" id="UP001152484"/>
    </source>
</evidence>
<dbReference type="OrthoDB" id="1304937at2759"/>
<feature type="domain" description="Integrase catalytic" evidence="2">
    <location>
        <begin position="1"/>
        <end position="177"/>
    </location>
</feature>
<dbReference type="Gene3D" id="3.30.420.10">
    <property type="entry name" value="Ribonuclease H-like superfamily/Ribonuclease H"/>
    <property type="match status" value="1"/>
</dbReference>
<name>A0A9P0YJJ5_CUSEU</name>
<keyword evidence="1" id="KW-1133">Transmembrane helix</keyword>
<accession>A0A9P0YJJ5</accession>
<evidence type="ECO:0000259" key="2">
    <source>
        <dbReference type="PROSITE" id="PS50994"/>
    </source>
</evidence>
<keyword evidence="1" id="KW-0472">Membrane</keyword>
<organism evidence="3 4">
    <name type="scientific">Cuscuta europaea</name>
    <name type="common">European dodder</name>
    <dbReference type="NCBI Taxonomy" id="41803"/>
    <lineage>
        <taxon>Eukaryota</taxon>
        <taxon>Viridiplantae</taxon>
        <taxon>Streptophyta</taxon>
        <taxon>Embryophyta</taxon>
        <taxon>Tracheophyta</taxon>
        <taxon>Spermatophyta</taxon>
        <taxon>Magnoliopsida</taxon>
        <taxon>eudicotyledons</taxon>
        <taxon>Gunneridae</taxon>
        <taxon>Pentapetalae</taxon>
        <taxon>asterids</taxon>
        <taxon>lamiids</taxon>
        <taxon>Solanales</taxon>
        <taxon>Convolvulaceae</taxon>
        <taxon>Cuscuteae</taxon>
        <taxon>Cuscuta</taxon>
        <taxon>Cuscuta subgen. Cuscuta</taxon>
    </lineage>
</organism>
<dbReference type="AlphaFoldDB" id="A0A9P0YJJ5"/>
<dbReference type="SUPFAM" id="SSF53098">
    <property type="entry name" value="Ribonuclease H-like"/>
    <property type="match status" value="1"/>
</dbReference>
<dbReference type="GO" id="GO:0003676">
    <property type="term" value="F:nucleic acid binding"/>
    <property type="evidence" value="ECO:0007669"/>
    <property type="project" value="InterPro"/>
</dbReference>
<sequence>MTNIPFLGKGLRAKEVFELIHTDVCGLFATQARGVFSYFIILLMISLGLVFVYLMKHKSETFEKFMEYKVEVEKQLDKSIKTLRSDCGVEYLSKEFFDYLKGQGIQSQWTPPGTPQLSEVFERRNRTLLDMVRSMMNSTSLPTSLWGYALETSIYVLNRVPSKLVQKTLYELWCNKKSILTHIKE</sequence>
<protein>
    <recommendedName>
        <fullName evidence="2">Integrase catalytic domain-containing protein</fullName>
    </recommendedName>
</protein>
<proteinExistence type="predicted"/>
<feature type="transmembrane region" description="Helical" evidence="1">
    <location>
        <begin position="36"/>
        <end position="55"/>
    </location>
</feature>
<comment type="caution">
    <text evidence="3">The sequence shown here is derived from an EMBL/GenBank/DDBJ whole genome shotgun (WGS) entry which is preliminary data.</text>
</comment>
<dbReference type="InterPro" id="IPR001584">
    <property type="entry name" value="Integrase_cat-core"/>
</dbReference>
<dbReference type="PANTHER" id="PTHR42648:SF27">
    <property type="entry name" value="RNA-DIRECTED DNA POLYMERASE"/>
    <property type="match status" value="1"/>
</dbReference>
<dbReference type="InterPro" id="IPR036397">
    <property type="entry name" value="RNaseH_sf"/>
</dbReference>
<evidence type="ECO:0000256" key="1">
    <source>
        <dbReference type="SAM" id="Phobius"/>
    </source>
</evidence>
<dbReference type="GO" id="GO:0015074">
    <property type="term" value="P:DNA integration"/>
    <property type="evidence" value="ECO:0007669"/>
    <property type="project" value="InterPro"/>
</dbReference>
<dbReference type="InterPro" id="IPR012337">
    <property type="entry name" value="RNaseH-like_sf"/>
</dbReference>